<evidence type="ECO:0000313" key="2">
    <source>
        <dbReference type="EMBL" id="GEO03455.1"/>
    </source>
</evidence>
<proteinExistence type="predicted"/>
<evidence type="ECO:0000256" key="1">
    <source>
        <dbReference type="SAM" id="SignalP"/>
    </source>
</evidence>
<feature type="chain" id="PRO_5021809743" description="Lipocalin-like domain-containing protein" evidence="1">
    <location>
        <begin position="26"/>
        <end position="148"/>
    </location>
</feature>
<dbReference type="AlphaFoldDB" id="A0A512AUS1"/>
<reference evidence="2 3" key="1">
    <citation type="submission" date="2019-07" db="EMBL/GenBank/DDBJ databases">
        <title>Whole genome shotgun sequence of Adhaeribacter aerolatus NBRC 106133.</title>
        <authorList>
            <person name="Hosoyama A."/>
            <person name="Uohara A."/>
            <person name="Ohji S."/>
            <person name="Ichikawa N."/>
        </authorList>
    </citation>
    <scope>NUCLEOTIDE SEQUENCE [LARGE SCALE GENOMIC DNA]</scope>
    <source>
        <strain evidence="2 3">NBRC 106133</strain>
    </source>
</reference>
<dbReference type="OrthoDB" id="894352at2"/>
<comment type="caution">
    <text evidence="2">The sequence shown here is derived from an EMBL/GenBank/DDBJ whole genome shotgun (WGS) entry which is preliminary data.</text>
</comment>
<keyword evidence="1" id="KW-0732">Signal</keyword>
<sequence length="148" mass="15863">MKKLTSVLVLAVFAALSFSAGSAVGANLNLPGVNASKLLADLEGKWEFTMTPTERQPISGVLTVKRGNGPAGYEGSILINELQQETPTKITKAEVNGDKFVYAGEVKLEDGTYIFEMTGTIKDGKLNGQTKVQEPDGLVVYKLQATRK</sequence>
<name>A0A512AUS1_9BACT</name>
<organism evidence="2 3">
    <name type="scientific">Adhaeribacter aerolatus</name>
    <dbReference type="NCBI Taxonomy" id="670289"/>
    <lineage>
        <taxon>Bacteria</taxon>
        <taxon>Pseudomonadati</taxon>
        <taxon>Bacteroidota</taxon>
        <taxon>Cytophagia</taxon>
        <taxon>Cytophagales</taxon>
        <taxon>Hymenobacteraceae</taxon>
        <taxon>Adhaeribacter</taxon>
    </lineage>
</organism>
<dbReference type="RefSeq" id="WP_146895820.1">
    <property type="nucleotide sequence ID" value="NZ_BJYS01000006.1"/>
</dbReference>
<gene>
    <name evidence="2" type="ORF">AAE02nite_11190</name>
</gene>
<evidence type="ECO:0008006" key="4">
    <source>
        <dbReference type="Google" id="ProtNLM"/>
    </source>
</evidence>
<feature type="signal peptide" evidence="1">
    <location>
        <begin position="1"/>
        <end position="25"/>
    </location>
</feature>
<accession>A0A512AUS1</accession>
<dbReference type="EMBL" id="BJYS01000006">
    <property type="protein sequence ID" value="GEO03455.1"/>
    <property type="molecule type" value="Genomic_DNA"/>
</dbReference>
<dbReference type="Proteomes" id="UP000321532">
    <property type="component" value="Unassembled WGS sequence"/>
</dbReference>
<keyword evidence="3" id="KW-1185">Reference proteome</keyword>
<protein>
    <recommendedName>
        <fullName evidence="4">Lipocalin-like domain-containing protein</fullName>
    </recommendedName>
</protein>
<evidence type="ECO:0000313" key="3">
    <source>
        <dbReference type="Proteomes" id="UP000321532"/>
    </source>
</evidence>